<name>A0AA48WBR3_9BURK</name>
<accession>A0AA48WBR3</accession>
<dbReference type="RefSeq" id="WP_206089314.1">
    <property type="nucleotide sequence ID" value="NZ_CP065053.1"/>
</dbReference>
<evidence type="ECO:0000313" key="4">
    <source>
        <dbReference type="Proteomes" id="UP000662888"/>
    </source>
</evidence>
<dbReference type="Gene3D" id="2.90.10.10">
    <property type="entry name" value="Bulb-type lectin domain"/>
    <property type="match status" value="2"/>
</dbReference>
<sequence>MFIKVIKFLSPRSATWLCLIVLAGALLLFFSTAPARAADIDKGSTLSGGNSIKTGEYLSSPSGEFFLTTQSDGNFCVYHEFDGAYVWCTRSSAAPSGSYATYMQTDGNLCTYRTDGYVAWCLSNQARNDGPFYLVLQNDANVCIYKGIAGQSNNGTVWCSMATAHARVHAPVLRYGQIYHAQNGYNNWSGGYLDVRGANCEGNALCVSTAQSDNRDQGSGNWMIVSAGTKIAGSQVKPGDQVYVKSQYPLANDDMPPYRLFGGYLDARGVGCQGNMFCISASLTKNTGINSSIWTVEAPRHNVYSAQGIRLLNNFAPYGVSSYLDVRAAGCNGNVFCVSGSTTRDRDGGSGTWRFIESN</sequence>
<dbReference type="PROSITE" id="PS50927">
    <property type="entry name" value="BULB_LECTIN"/>
    <property type="match status" value="1"/>
</dbReference>
<dbReference type="InterPro" id="IPR001480">
    <property type="entry name" value="Bulb-type_lectin_dom"/>
</dbReference>
<gene>
    <name evidence="3" type="ORF">IV454_30290</name>
</gene>
<protein>
    <recommendedName>
        <fullName evidence="2">Bulb-type lectin domain-containing protein</fullName>
    </recommendedName>
</protein>
<reference evidence="3 4" key="1">
    <citation type="submission" date="2020-11" db="EMBL/GenBank/DDBJ databases">
        <authorList>
            <person name="Sun Q."/>
        </authorList>
    </citation>
    <scope>NUCLEOTIDE SEQUENCE [LARGE SCALE GENOMIC DNA]</scope>
    <source>
        <strain evidence="3 4">P8398</strain>
    </source>
</reference>
<dbReference type="Proteomes" id="UP000662888">
    <property type="component" value="Chromosome"/>
</dbReference>
<organism evidence="3 4">
    <name type="scientific">Massilia antarctica</name>
    <dbReference type="NCBI Taxonomy" id="2765360"/>
    <lineage>
        <taxon>Bacteria</taxon>
        <taxon>Pseudomonadati</taxon>
        <taxon>Pseudomonadota</taxon>
        <taxon>Betaproteobacteria</taxon>
        <taxon>Burkholderiales</taxon>
        <taxon>Oxalobacteraceae</taxon>
        <taxon>Telluria group</taxon>
        <taxon>Massilia</taxon>
    </lineage>
</organism>
<dbReference type="SMART" id="SM00108">
    <property type="entry name" value="B_lectin"/>
    <property type="match status" value="1"/>
</dbReference>
<evidence type="ECO:0000313" key="3">
    <source>
        <dbReference type="EMBL" id="QPI49661.1"/>
    </source>
</evidence>
<feature type="domain" description="Bulb-type lectin" evidence="2">
    <location>
        <begin position="43"/>
        <end position="157"/>
    </location>
</feature>
<dbReference type="EMBL" id="CP065053">
    <property type="protein sequence ID" value="QPI49661.1"/>
    <property type="molecule type" value="Genomic_DNA"/>
</dbReference>
<evidence type="ECO:0000259" key="2">
    <source>
        <dbReference type="PROSITE" id="PS50927"/>
    </source>
</evidence>
<feature type="signal peptide" evidence="1">
    <location>
        <begin position="1"/>
        <end position="37"/>
    </location>
</feature>
<proteinExistence type="predicted"/>
<evidence type="ECO:0000256" key="1">
    <source>
        <dbReference type="SAM" id="SignalP"/>
    </source>
</evidence>
<dbReference type="SUPFAM" id="SSF51110">
    <property type="entry name" value="alpha-D-mannose-specific plant lectins"/>
    <property type="match status" value="1"/>
</dbReference>
<keyword evidence="4" id="KW-1185">Reference proteome</keyword>
<dbReference type="InterPro" id="IPR036426">
    <property type="entry name" value="Bulb-type_lectin_dom_sf"/>
</dbReference>
<feature type="chain" id="PRO_5045391162" description="Bulb-type lectin domain-containing protein" evidence="1">
    <location>
        <begin position="38"/>
        <end position="359"/>
    </location>
</feature>
<keyword evidence="1" id="KW-0732">Signal</keyword>